<gene>
    <name evidence="7" type="ORF">SAMN03080615_02832</name>
</gene>
<evidence type="ECO:0000313" key="8">
    <source>
        <dbReference type="Proteomes" id="UP000198749"/>
    </source>
</evidence>
<keyword evidence="5 6" id="KW-0472">Membrane</keyword>
<evidence type="ECO:0000256" key="4">
    <source>
        <dbReference type="ARBA" id="ARBA00022989"/>
    </source>
</evidence>
<dbReference type="GO" id="GO:0005886">
    <property type="term" value="C:plasma membrane"/>
    <property type="evidence" value="ECO:0007669"/>
    <property type="project" value="UniProtKB-SubCell"/>
</dbReference>
<dbReference type="AlphaFoldDB" id="A0A1H9J2A5"/>
<organism evidence="7 8">
    <name type="scientific">Amphritea atlantica</name>
    <dbReference type="NCBI Taxonomy" id="355243"/>
    <lineage>
        <taxon>Bacteria</taxon>
        <taxon>Pseudomonadati</taxon>
        <taxon>Pseudomonadota</taxon>
        <taxon>Gammaproteobacteria</taxon>
        <taxon>Oceanospirillales</taxon>
        <taxon>Oceanospirillaceae</taxon>
        <taxon>Amphritea</taxon>
    </lineage>
</organism>
<evidence type="ECO:0000256" key="5">
    <source>
        <dbReference type="ARBA" id="ARBA00023136"/>
    </source>
</evidence>
<reference evidence="8" key="1">
    <citation type="submission" date="2016-10" db="EMBL/GenBank/DDBJ databases">
        <authorList>
            <person name="Varghese N."/>
            <person name="Submissions S."/>
        </authorList>
    </citation>
    <scope>NUCLEOTIDE SEQUENCE [LARGE SCALE GENOMIC DNA]</scope>
    <source>
        <strain evidence="8">DSM 18887</strain>
    </source>
</reference>
<dbReference type="Pfam" id="PF01925">
    <property type="entry name" value="TauE"/>
    <property type="match status" value="1"/>
</dbReference>
<feature type="transmembrane region" description="Helical" evidence="6">
    <location>
        <begin position="95"/>
        <end position="112"/>
    </location>
</feature>
<evidence type="ECO:0000313" key="7">
    <source>
        <dbReference type="EMBL" id="SEQ80869.1"/>
    </source>
</evidence>
<evidence type="ECO:0000256" key="3">
    <source>
        <dbReference type="ARBA" id="ARBA00022692"/>
    </source>
</evidence>
<comment type="subcellular location">
    <subcellularLocation>
        <location evidence="6">Cell membrane</location>
        <topology evidence="6">Multi-pass membrane protein</topology>
    </subcellularLocation>
    <subcellularLocation>
        <location evidence="1">Membrane</location>
        <topology evidence="1">Multi-pass membrane protein</topology>
    </subcellularLocation>
</comment>
<protein>
    <recommendedName>
        <fullName evidence="6">Probable membrane transporter protein</fullName>
    </recommendedName>
</protein>
<comment type="similarity">
    <text evidence="2 6">Belongs to the 4-toluene sulfonate uptake permease (TSUP) (TC 2.A.102) family.</text>
</comment>
<dbReference type="PANTHER" id="PTHR43701">
    <property type="entry name" value="MEMBRANE TRANSPORTER PROTEIN MJ0441-RELATED"/>
    <property type="match status" value="1"/>
</dbReference>
<accession>A0A1H9J2A5</accession>
<keyword evidence="3 6" id="KW-0812">Transmembrane</keyword>
<sequence length="272" mass="28399">MITEILLGTGVGLALGLTGSGGVLAVPALMLGLGFTLPEAMPVSLISVGISALLGSIDGLRQGLVRYRAAIVMAISGTLIAPLGIAASHVLPADILTSIFSILLLMVAIKMARQALQHYRDQQSGVGHPLEFNCMLRPDTGRFEWNPKCFFTLSSIGGLSGFSSGLLGVGGGFLIVPGIRQFSNLNMHSIVATSLAVITLISTGTVIAALFHGAQITPQAWWFIGATCVGMVAGRKSAPLLSGQLLTLGFALLTSVVSMALLYKYMLPNFWS</sequence>
<evidence type="ECO:0000256" key="6">
    <source>
        <dbReference type="RuleBase" id="RU363041"/>
    </source>
</evidence>
<dbReference type="PANTHER" id="PTHR43701:SF2">
    <property type="entry name" value="MEMBRANE TRANSPORTER PROTEIN YJNA-RELATED"/>
    <property type="match status" value="1"/>
</dbReference>
<dbReference type="InterPro" id="IPR002781">
    <property type="entry name" value="TM_pro_TauE-like"/>
</dbReference>
<dbReference type="RefSeq" id="WP_091359499.1">
    <property type="nucleotide sequence ID" value="NZ_AP025284.1"/>
</dbReference>
<evidence type="ECO:0000256" key="2">
    <source>
        <dbReference type="ARBA" id="ARBA00009142"/>
    </source>
</evidence>
<feature type="transmembrane region" description="Helical" evidence="6">
    <location>
        <begin position="41"/>
        <end position="57"/>
    </location>
</feature>
<dbReference type="InterPro" id="IPR051598">
    <property type="entry name" value="TSUP/Inactive_protease-like"/>
</dbReference>
<feature type="transmembrane region" description="Helical" evidence="6">
    <location>
        <begin position="69"/>
        <end position="89"/>
    </location>
</feature>
<feature type="transmembrane region" description="Helical" evidence="6">
    <location>
        <begin position="245"/>
        <end position="266"/>
    </location>
</feature>
<dbReference type="OrthoDB" id="7031033at2"/>
<dbReference type="Proteomes" id="UP000198749">
    <property type="component" value="Unassembled WGS sequence"/>
</dbReference>
<keyword evidence="4 6" id="KW-1133">Transmembrane helix</keyword>
<feature type="transmembrane region" description="Helical" evidence="6">
    <location>
        <begin position="190"/>
        <end position="214"/>
    </location>
</feature>
<keyword evidence="8" id="KW-1185">Reference proteome</keyword>
<keyword evidence="6" id="KW-1003">Cell membrane</keyword>
<dbReference type="EMBL" id="FOGB01000008">
    <property type="protein sequence ID" value="SEQ80869.1"/>
    <property type="molecule type" value="Genomic_DNA"/>
</dbReference>
<name>A0A1H9J2A5_9GAMM</name>
<evidence type="ECO:0000256" key="1">
    <source>
        <dbReference type="ARBA" id="ARBA00004141"/>
    </source>
</evidence>
<proteinExistence type="inferred from homology"/>
<dbReference type="STRING" id="355243.SAMN03080615_02832"/>